<evidence type="ECO:0000313" key="1">
    <source>
        <dbReference type="EMBL" id="KAH8023690.1"/>
    </source>
</evidence>
<gene>
    <name evidence="1" type="ORF">HPB51_015230</name>
</gene>
<dbReference type="Proteomes" id="UP000821866">
    <property type="component" value="Chromosome 6"/>
</dbReference>
<keyword evidence="2" id="KW-1185">Reference proteome</keyword>
<name>A0A9J6DPB7_RHIMP</name>
<proteinExistence type="predicted"/>
<sequence length="108" mass="11482">MRPRGGLRISKSGASVVAQAIWSAARLGPEERNKDTMRPNHLQNTMVLSNSSQENAKCYVNAEAITVAGPRHKVCADVAALHATCKGVIHGIPLSDEPGAIDRNIVNA</sequence>
<reference evidence="1" key="2">
    <citation type="submission" date="2021-09" db="EMBL/GenBank/DDBJ databases">
        <authorList>
            <person name="Jia N."/>
            <person name="Wang J."/>
            <person name="Shi W."/>
            <person name="Du L."/>
            <person name="Sun Y."/>
            <person name="Zhan W."/>
            <person name="Jiang J."/>
            <person name="Wang Q."/>
            <person name="Zhang B."/>
            <person name="Ji P."/>
            <person name="Sakyi L.B."/>
            <person name="Cui X."/>
            <person name="Yuan T."/>
            <person name="Jiang B."/>
            <person name="Yang W."/>
            <person name="Lam T.T.-Y."/>
            <person name="Chang Q."/>
            <person name="Ding S."/>
            <person name="Wang X."/>
            <person name="Zhu J."/>
            <person name="Ruan X."/>
            <person name="Zhao L."/>
            <person name="Wei J."/>
            <person name="Que T."/>
            <person name="Du C."/>
            <person name="Cheng J."/>
            <person name="Dai P."/>
            <person name="Han X."/>
            <person name="Huang E."/>
            <person name="Gao Y."/>
            <person name="Liu J."/>
            <person name="Shao H."/>
            <person name="Ye R."/>
            <person name="Li L."/>
            <person name="Wei W."/>
            <person name="Wang X."/>
            <person name="Wang C."/>
            <person name="Huo Q."/>
            <person name="Li W."/>
            <person name="Guo W."/>
            <person name="Chen H."/>
            <person name="Chen S."/>
            <person name="Zhou L."/>
            <person name="Zhou L."/>
            <person name="Ni X."/>
            <person name="Tian J."/>
            <person name="Zhou Y."/>
            <person name="Sheng Y."/>
            <person name="Liu T."/>
            <person name="Pan Y."/>
            <person name="Xia L."/>
            <person name="Li J."/>
            <person name="Zhao F."/>
            <person name="Cao W."/>
        </authorList>
    </citation>
    <scope>NUCLEOTIDE SEQUENCE</scope>
    <source>
        <strain evidence="1">Rmic-2018</strain>
        <tissue evidence="1">Larvae</tissue>
    </source>
</reference>
<organism evidence="1 2">
    <name type="scientific">Rhipicephalus microplus</name>
    <name type="common">Cattle tick</name>
    <name type="synonym">Boophilus microplus</name>
    <dbReference type="NCBI Taxonomy" id="6941"/>
    <lineage>
        <taxon>Eukaryota</taxon>
        <taxon>Metazoa</taxon>
        <taxon>Ecdysozoa</taxon>
        <taxon>Arthropoda</taxon>
        <taxon>Chelicerata</taxon>
        <taxon>Arachnida</taxon>
        <taxon>Acari</taxon>
        <taxon>Parasitiformes</taxon>
        <taxon>Ixodida</taxon>
        <taxon>Ixodoidea</taxon>
        <taxon>Ixodidae</taxon>
        <taxon>Rhipicephalinae</taxon>
        <taxon>Rhipicephalus</taxon>
        <taxon>Boophilus</taxon>
    </lineage>
</organism>
<reference evidence="1" key="1">
    <citation type="journal article" date="2020" name="Cell">
        <title>Large-Scale Comparative Analyses of Tick Genomes Elucidate Their Genetic Diversity and Vector Capacities.</title>
        <authorList>
            <consortium name="Tick Genome and Microbiome Consortium (TIGMIC)"/>
            <person name="Jia N."/>
            <person name="Wang J."/>
            <person name="Shi W."/>
            <person name="Du L."/>
            <person name="Sun Y."/>
            <person name="Zhan W."/>
            <person name="Jiang J.F."/>
            <person name="Wang Q."/>
            <person name="Zhang B."/>
            <person name="Ji P."/>
            <person name="Bell-Sakyi L."/>
            <person name="Cui X.M."/>
            <person name="Yuan T.T."/>
            <person name="Jiang B.G."/>
            <person name="Yang W.F."/>
            <person name="Lam T.T."/>
            <person name="Chang Q.C."/>
            <person name="Ding S.J."/>
            <person name="Wang X.J."/>
            <person name="Zhu J.G."/>
            <person name="Ruan X.D."/>
            <person name="Zhao L."/>
            <person name="Wei J.T."/>
            <person name="Ye R.Z."/>
            <person name="Que T.C."/>
            <person name="Du C.H."/>
            <person name="Zhou Y.H."/>
            <person name="Cheng J.X."/>
            <person name="Dai P.F."/>
            <person name="Guo W.B."/>
            <person name="Han X.H."/>
            <person name="Huang E.J."/>
            <person name="Li L.F."/>
            <person name="Wei W."/>
            <person name="Gao Y.C."/>
            <person name="Liu J.Z."/>
            <person name="Shao H.Z."/>
            <person name="Wang X."/>
            <person name="Wang C.C."/>
            <person name="Yang T.C."/>
            <person name="Huo Q.B."/>
            <person name="Li W."/>
            <person name="Chen H.Y."/>
            <person name="Chen S.E."/>
            <person name="Zhou L.G."/>
            <person name="Ni X.B."/>
            <person name="Tian J.H."/>
            <person name="Sheng Y."/>
            <person name="Liu T."/>
            <person name="Pan Y.S."/>
            <person name="Xia L.Y."/>
            <person name="Li J."/>
            <person name="Zhao F."/>
            <person name="Cao W.C."/>
        </authorList>
    </citation>
    <scope>NUCLEOTIDE SEQUENCE</scope>
    <source>
        <strain evidence="1">Rmic-2018</strain>
    </source>
</reference>
<accession>A0A9J6DPB7</accession>
<comment type="caution">
    <text evidence="1">The sequence shown here is derived from an EMBL/GenBank/DDBJ whole genome shotgun (WGS) entry which is preliminary data.</text>
</comment>
<dbReference type="EMBL" id="JABSTU010000008">
    <property type="protein sequence ID" value="KAH8023690.1"/>
    <property type="molecule type" value="Genomic_DNA"/>
</dbReference>
<dbReference type="AlphaFoldDB" id="A0A9J6DPB7"/>
<evidence type="ECO:0000313" key="2">
    <source>
        <dbReference type="Proteomes" id="UP000821866"/>
    </source>
</evidence>
<protein>
    <submittedName>
        <fullName evidence="1">Uncharacterized protein</fullName>
    </submittedName>
</protein>